<evidence type="ECO:0000313" key="2">
    <source>
        <dbReference type="Proteomes" id="UP000005104"/>
    </source>
</evidence>
<dbReference type="HOGENOM" id="CLU_2092919_0_0_9"/>
<accession>H5Y257</accession>
<organism evidence="1 2">
    <name type="scientific">Desulfosporosinus youngiae DSM 17734</name>
    <dbReference type="NCBI Taxonomy" id="768710"/>
    <lineage>
        <taxon>Bacteria</taxon>
        <taxon>Bacillati</taxon>
        <taxon>Bacillota</taxon>
        <taxon>Clostridia</taxon>
        <taxon>Eubacteriales</taxon>
        <taxon>Desulfitobacteriaceae</taxon>
        <taxon>Desulfosporosinus</taxon>
    </lineage>
</organism>
<dbReference type="STRING" id="768710.DesyoDRAFT_1084"/>
<dbReference type="EMBL" id="CM001441">
    <property type="protein sequence ID" value="EHQ88255.1"/>
    <property type="molecule type" value="Genomic_DNA"/>
</dbReference>
<name>H5Y257_9FIRM</name>
<evidence type="ECO:0000313" key="1">
    <source>
        <dbReference type="EMBL" id="EHQ88255.1"/>
    </source>
</evidence>
<sequence>MKRSTTYAADGKYPPEVQQMMAETTRCLNCGKILSLLQRKDGRRNRGYCTLECYFAKPPKLAYAEKEYGAAAKEVILKMLNDGASVVATAERLGISKPRFYDWMRKMNIKKKVVWG</sequence>
<keyword evidence="2" id="KW-1185">Reference proteome</keyword>
<dbReference type="AlphaFoldDB" id="H5Y257"/>
<gene>
    <name evidence="1" type="ORF">DesyoDRAFT_1084</name>
</gene>
<dbReference type="Proteomes" id="UP000005104">
    <property type="component" value="Chromosome"/>
</dbReference>
<dbReference type="RefSeq" id="WP_007780388.1">
    <property type="nucleotide sequence ID" value="NZ_CM001441.1"/>
</dbReference>
<proteinExistence type="predicted"/>
<protein>
    <submittedName>
        <fullName evidence="1">Uncharacterized protein</fullName>
    </submittedName>
</protein>
<reference evidence="1 2" key="1">
    <citation type="submission" date="2011-11" db="EMBL/GenBank/DDBJ databases">
        <title>The Noncontiguous Finished genome of Desulfosporosinus youngiae DSM 17734.</title>
        <authorList>
            <consortium name="US DOE Joint Genome Institute (JGI-PGF)"/>
            <person name="Lucas S."/>
            <person name="Han J."/>
            <person name="Lapidus A."/>
            <person name="Cheng J.-F."/>
            <person name="Goodwin L."/>
            <person name="Pitluck S."/>
            <person name="Peters L."/>
            <person name="Ovchinnikova G."/>
            <person name="Lu M."/>
            <person name="Land M.L."/>
            <person name="Hauser L."/>
            <person name="Pester M."/>
            <person name="Spring S."/>
            <person name="Ollivier B."/>
            <person name="Rattei T."/>
            <person name="Klenk H.-P."/>
            <person name="Wagner M."/>
            <person name="Loy A."/>
            <person name="Woyke T.J."/>
        </authorList>
    </citation>
    <scope>NUCLEOTIDE SEQUENCE [LARGE SCALE GENOMIC DNA]</scope>
    <source>
        <strain evidence="1 2">DSM 17734</strain>
    </source>
</reference>